<gene>
    <name evidence="2" type="ordered locus">Bcav_1107</name>
</gene>
<dbReference type="HOGENOM" id="CLU_1092668_0_0_11"/>
<keyword evidence="3" id="KW-1185">Reference proteome</keyword>
<keyword evidence="1" id="KW-0812">Transmembrane</keyword>
<reference evidence="2 3" key="1">
    <citation type="journal article" date="2009" name="Stand. Genomic Sci.">
        <title>Complete genome sequence of Beutenbergia cavernae type strain (HKI 0122).</title>
        <authorList>
            <person name="Land M."/>
            <person name="Pukall R."/>
            <person name="Abt B."/>
            <person name="Goker M."/>
            <person name="Rohde M."/>
            <person name="Glavina Del Rio T."/>
            <person name="Tice H."/>
            <person name="Copeland A."/>
            <person name="Cheng J.F."/>
            <person name="Lucas S."/>
            <person name="Chen F."/>
            <person name="Nolan M."/>
            <person name="Bruce D."/>
            <person name="Goodwin L."/>
            <person name="Pitluck S."/>
            <person name="Ivanova N."/>
            <person name="Mavromatis K."/>
            <person name="Ovchinnikova G."/>
            <person name="Pati A."/>
            <person name="Chen A."/>
            <person name="Palaniappan K."/>
            <person name="Hauser L."/>
            <person name="Chang Y.J."/>
            <person name="Jefferies C.C."/>
            <person name="Saunders E."/>
            <person name="Brettin T."/>
            <person name="Detter J.C."/>
            <person name="Han C."/>
            <person name="Chain P."/>
            <person name="Bristow J."/>
            <person name="Eisen J.A."/>
            <person name="Markowitz V."/>
            <person name="Hugenholtz P."/>
            <person name="Kyrpides N.C."/>
            <person name="Klenk H.P."/>
            <person name="Lapidus A."/>
        </authorList>
    </citation>
    <scope>NUCLEOTIDE SEQUENCE [LARGE SCALE GENOMIC DNA]</scope>
    <source>
        <strain evidence="3">ATCC BAA-8 / DSM 12333 / NBRC 16432</strain>
    </source>
</reference>
<accession>C5C0W3</accession>
<sequence>MHGSMPARLARPSDVPRPESVDEVAKWAGSEDLRSTELVHAPVFWVALPLAALGFLIWGIVTDPGEGWSGNLLSDDFDGQPWNAWIVWAAVGVWLLITVGVLALRLSILKDLRAENEWILEHGVAHSIHRASVDYNDGEATGWATYIALDHRLDHRRAAEIHEAFEQWLRTTLPPSGSGPISSTTLFGPQLAGGYFFLHLPVSQTAGVATEHRWMLVTEPRESGDEVIVTPVPVPKKLARIRAKLRRKAEGRAQ</sequence>
<feature type="transmembrane region" description="Helical" evidence="1">
    <location>
        <begin position="82"/>
        <end position="104"/>
    </location>
</feature>
<dbReference type="STRING" id="471853.Bcav_1107"/>
<evidence type="ECO:0000313" key="3">
    <source>
        <dbReference type="Proteomes" id="UP000007962"/>
    </source>
</evidence>
<dbReference type="Proteomes" id="UP000007962">
    <property type="component" value="Chromosome"/>
</dbReference>
<feature type="transmembrane region" description="Helical" evidence="1">
    <location>
        <begin position="43"/>
        <end position="62"/>
    </location>
</feature>
<proteinExistence type="predicted"/>
<dbReference type="AlphaFoldDB" id="C5C0W3"/>
<organism evidence="2 3">
    <name type="scientific">Beutenbergia cavernae (strain ATCC BAA-8 / DSM 12333 / CCUG 43141 / JCM 11478 / NBRC 16432 / NCIMB 13614 / HKI 0122)</name>
    <dbReference type="NCBI Taxonomy" id="471853"/>
    <lineage>
        <taxon>Bacteria</taxon>
        <taxon>Bacillati</taxon>
        <taxon>Actinomycetota</taxon>
        <taxon>Actinomycetes</taxon>
        <taxon>Micrococcales</taxon>
        <taxon>Beutenbergiaceae</taxon>
        <taxon>Beutenbergia</taxon>
    </lineage>
</organism>
<keyword evidence="1" id="KW-1133">Transmembrane helix</keyword>
<protein>
    <submittedName>
        <fullName evidence="2">Uncharacterized protein</fullName>
    </submittedName>
</protein>
<dbReference type="KEGG" id="bcv:Bcav_1107"/>
<evidence type="ECO:0000313" key="2">
    <source>
        <dbReference type="EMBL" id="ACQ79367.1"/>
    </source>
</evidence>
<evidence type="ECO:0000256" key="1">
    <source>
        <dbReference type="SAM" id="Phobius"/>
    </source>
</evidence>
<keyword evidence="1" id="KW-0472">Membrane</keyword>
<dbReference type="EMBL" id="CP001618">
    <property type="protein sequence ID" value="ACQ79367.1"/>
    <property type="molecule type" value="Genomic_DNA"/>
</dbReference>
<dbReference type="eggNOG" id="ENOG502ZBIG">
    <property type="taxonomic scope" value="Bacteria"/>
</dbReference>
<name>C5C0W3_BEUC1</name>
<dbReference type="RefSeq" id="WP_015881607.1">
    <property type="nucleotide sequence ID" value="NC_012669.1"/>
</dbReference>